<dbReference type="FunFam" id="3.40.50.300:FF:000006">
    <property type="entry name" value="DNA-binding transcriptional regulator NtrC"/>
    <property type="match status" value="1"/>
</dbReference>
<dbReference type="SMART" id="SM00448">
    <property type="entry name" value="REC"/>
    <property type="match status" value="1"/>
</dbReference>
<evidence type="ECO:0000256" key="1">
    <source>
        <dbReference type="ARBA" id="ARBA00022741"/>
    </source>
</evidence>
<dbReference type="InterPro" id="IPR002078">
    <property type="entry name" value="Sigma_54_int"/>
</dbReference>
<feature type="domain" description="Response regulatory" evidence="8">
    <location>
        <begin position="3"/>
        <end position="122"/>
    </location>
</feature>
<keyword evidence="5" id="KW-0804">Transcription</keyword>
<name>A0A437QJ30_9GAMM</name>
<dbReference type="GO" id="GO:0043565">
    <property type="term" value="F:sequence-specific DNA binding"/>
    <property type="evidence" value="ECO:0007669"/>
    <property type="project" value="InterPro"/>
</dbReference>
<accession>A0A437QJ30</accession>
<dbReference type="Gene3D" id="1.10.8.60">
    <property type="match status" value="1"/>
</dbReference>
<dbReference type="OrthoDB" id="9804019at2"/>
<keyword evidence="10" id="KW-1185">Reference proteome</keyword>
<dbReference type="PANTHER" id="PTHR32071:SF86">
    <property type="entry name" value="TWO COMPONENT SIGNAL TRANSDUCTION SYSTEM SIGMA54-DEPENDENT RESPONSE REGULATOR FIS FAMILY"/>
    <property type="match status" value="1"/>
</dbReference>
<dbReference type="GO" id="GO:0005524">
    <property type="term" value="F:ATP binding"/>
    <property type="evidence" value="ECO:0007669"/>
    <property type="project" value="UniProtKB-KW"/>
</dbReference>
<dbReference type="Pfam" id="PF02954">
    <property type="entry name" value="HTH_8"/>
    <property type="match status" value="1"/>
</dbReference>
<dbReference type="Gene3D" id="3.40.50.300">
    <property type="entry name" value="P-loop containing nucleotide triphosphate hydrolases"/>
    <property type="match status" value="1"/>
</dbReference>
<dbReference type="InterPro" id="IPR025943">
    <property type="entry name" value="Sigma_54_int_dom_ATP-bd_2"/>
</dbReference>
<evidence type="ECO:0000256" key="3">
    <source>
        <dbReference type="ARBA" id="ARBA00023015"/>
    </source>
</evidence>
<dbReference type="AlphaFoldDB" id="A0A437QJ30"/>
<evidence type="ECO:0000313" key="9">
    <source>
        <dbReference type="EMBL" id="RVU34525.1"/>
    </source>
</evidence>
<dbReference type="PROSITE" id="PS00676">
    <property type="entry name" value="SIGMA54_INTERACT_2"/>
    <property type="match status" value="1"/>
</dbReference>
<dbReference type="PROSITE" id="PS50045">
    <property type="entry name" value="SIGMA54_INTERACT_4"/>
    <property type="match status" value="1"/>
</dbReference>
<evidence type="ECO:0000259" key="7">
    <source>
        <dbReference type="PROSITE" id="PS50045"/>
    </source>
</evidence>
<evidence type="ECO:0000259" key="8">
    <source>
        <dbReference type="PROSITE" id="PS50110"/>
    </source>
</evidence>
<keyword evidence="1" id="KW-0547">Nucleotide-binding</keyword>
<dbReference type="SUPFAM" id="SSF46689">
    <property type="entry name" value="Homeodomain-like"/>
    <property type="match status" value="1"/>
</dbReference>
<dbReference type="SMART" id="SM00382">
    <property type="entry name" value="AAA"/>
    <property type="match status" value="1"/>
</dbReference>
<keyword evidence="2" id="KW-0067">ATP-binding</keyword>
<reference evidence="9 10" key="1">
    <citation type="submission" date="2019-01" db="EMBL/GenBank/DDBJ databases">
        <authorList>
            <person name="Chen W.-M."/>
        </authorList>
    </citation>
    <scope>NUCLEOTIDE SEQUENCE [LARGE SCALE GENOMIC DNA]</scope>
    <source>
        <strain evidence="9 10">KYPC3</strain>
    </source>
</reference>
<dbReference type="PANTHER" id="PTHR32071">
    <property type="entry name" value="TRANSCRIPTIONAL REGULATORY PROTEIN"/>
    <property type="match status" value="1"/>
</dbReference>
<dbReference type="InterPro" id="IPR027417">
    <property type="entry name" value="P-loop_NTPase"/>
</dbReference>
<evidence type="ECO:0000256" key="5">
    <source>
        <dbReference type="ARBA" id="ARBA00023163"/>
    </source>
</evidence>
<dbReference type="Gene3D" id="1.10.10.60">
    <property type="entry name" value="Homeodomain-like"/>
    <property type="match status" value="1"/>
</dbReference>
<dbReference type="InterPro" id="IPR058031">
    <property type="entry name" value="AAA_lid_NorR"/>
</dbReference>
<dbReference type="EMBL" id="SACS01000017">
    <property type="protein sequence ID" value="RVU34525.1"/>
    <property type="molecule type" value="Genomic_DNA"/>
</dbReference>
<dbReference type="InterPro" id="IPR011006">
    <property type="entry name" value="CheY-like_superfamily"/>
</dbReference>
<feature type="domain" description="Sigma-54 factor interaction" evidence="7">
    <location>
        <begin position="153"/>
        <end position="374"/>
    </location>
</feature>
<comment type="caution">
    <text evidence="9">The sequence shown here is derived from an EMBL/GenBank/DDBJ whole genome shotgun (WGS) entry which is preliminary data.</text>
</comment>
<dbReference type="GO" id="GO:0006355">
    <property type="term" value="P:regulation of DNA-templated transcription"/>
    <property type="evidence" value="ECO:0007669"/>
    <property type="project" value="InterPro"/>
</dbReference>
<proteinExistence type="predicted"/>
<evidence type="ECO:0000256" key="2">
    <source>
        <dbReference type="ARBA" id="ARBA00022840"/>
    </source>
</evidence>
<dbReference type="Gene3D" id="3.40.50.2300">
    <property type="match status" value="1"/>
</dbReference>
<keyword evidence="4" id="KW-0238">DNA-binding</keyword>
<keyword evidence="3" id="KW-0805">Transcription regulation</keyword>
<dbReference type="Pfam" id="PF25601">
    <property type="entry name" value="AAA_lid_14"/>
    <property type="match status" value="1"/>
</dbReference>
<evidence type="ECO:0000256" key="4">
    <source>
        <dbReference type="ARBA" id="ARBA00023125"/>
    </source>
</evidence>
<dbReference type="InterPro" id="IPR003593">
    <property type="entry name" value="AAA+_ATPase"/>
</dbReference>
<dbReference type="Pfam" id="PF00072">
    <property type="entry name" value="Response_reg"/>
    <property type="match status" value="1"/>
</dbReference>
<dbReference type="Pfam" id="PF00158">
    <property type="entry name" value="Sigma54_activat"/>
    <property type="match status" value="1"/>
</dbReference>
<dbReference type="CDD" id="cd00156">
    <property type="entry name" value="REC"/>
    <property type="match status" value="1"/>
</dbReference>
<dbReference type="SUPFAM" id="SSF52540">
    <property type="entry name" value="P-loop containing nucleoside triphosphate hydrolases"/>
    <property type="match status" value="1"/>
</dbReference>
<sequence>MATVLVIDDNEAVCTALLTLFHLQGYRVWTATDPATALALLAQQPIDVVLQDMNFAKGEMQGLAGKSLFYQLRQQYPQIPVILMTAWTQLDMVVELVKAGASDYIAKPWDDARLLLTVQNVLKIKNLQDKQHQAERKQQERLAQFVGKDLCGLVFASTTMEQLLQMALQLAPSNAAVLITGENGTGKEGIAQVLHANSTRAKKPLIKVNMGALPTDLMEAELFGADAGAYSGLGKTRIGRFEAADGGTIFLDEIGNLSLSGQMKLLRVLQTGEFERLGSSQTRKVDVRVLSATNADLTKAIATGQFRQDLYYRLNVVQLHLPELKQRPDDILPLARLFLAAEKTLSAAAEQALLQHQWPGNVRELQNICQRALLLASGSVIEANDLGLQLEEPAAKRVLDDIDRLQIEQALAQQGGIIARAAKQLGISRQALYRRMEFYGIATP</sequence>
<dbReference type="RefSeq" id="WP_127700123.1">
    <property type="nucleotide sequence ID" value="NZ_SACS01000017.1"/>
</dbReference>
<dbReference type="SUPFAM" id="SSF52172">
    <property type="entry name" value="CheY-like"/>
    <property type="match status" value="1"/>
</dbReference>
<dbReference type="CDD" id="cd00009">
    <property type="entry name" value="AAA"/>
    <property type="match status" value="1"/>
</dbReference>
<dbReference type="InterPro" id="IPR001789">
    <property type="entry name" value="Sig_transdc_resp-reg_receiver"/>
</dbReference>
<evidence type="ECO:0000256" key="6">
    <source>
        <dbReference type="PROSITE-ProRule" id="PRU00169"/>
    </source>
</evidence>
<evidence type="ECO:0000313" key="10">
    <source>
        <dbReference type="Proteomes" id="UP000283077"/>
    </source>
</evidence>
<feature type="modified residue" description="4-aspartylphosphate" evidence="6">
    <location>
        <position position="52"/>
    </location>
</feature>
<dbReference type="InterPro" id="IPR002197">
    <property type="entry name" value="HTH_Fis"/>
</dbReference>
<keyword evidence="6" id="KW-0597">Phosphoprotein</keyword>
<dbReference type="InterPro" id="IPR025944">
    <property type="entry name" value="Sigma_54_int_dom_CS"/>
</dbReference>
<dbReference type="Proteomes" id="UP000283077">
    <property type="component" value="Unassembled WGS sequence"/>
</dbReference>
<dbReference type="InterPro" id="IPR009057">
    <property type="entry name" value="Homeodomain-like_sf"/>
</dbReference>
<gene>
    <name evidence="9" type="ORF">EOE67_14865</name>
</gene>
<dbReference type="PROSITE" id="PS00688">
    <property type="entry name" value="SIGMA54_INTERACT_3"/>
    <property type="match status" value="1"/>
</dbReference>
<dbReference type="PROSITE" id="PS50110">
    <property type="entry name" value="RESPONSE_REGULATORY"/>
    <property type="match status" value="1"/>
</dbReference>
<dbReference type="GO" id="GO:0000160">
    <property type="term" value="P:phosphorelay signal transduction system"/>
    <property type="evidence" value="ECO:0007669"/>
    <property type="project" value="InterPro"/>
</dbReference>
<organism evidence="9 10">
    <name type="scientific">Rheinheimera riviphila</name>
    <dbReference type="NCBI Taxonomy" id="1834037"/>
    <lineage>
        <taxon>Bacteria</taxon>
        <taxon>Pseudomonadati</taxon>
        <taxon>Pseudomonadota</taxon>
        <taxon>Gammaproteobacteria</taxon>
        <taxon>Chromatiales</taxon>
        <taxon>Chromatiaceae</taxon>
        <taxon>Rheinheimera</taxon>
    </lineage>
</organism>
<protein>
    <submittedName>
        <fullName evidence="9">Sigma-54-dependent Fis family transcriptional regulator</fullName>
    </submittedName>
</protein>
<dbReference type="PRINTS" id="PR01590">
    <property type="entry name" value="HTHFIS"/>
</dbReference>